<evidence type="ECO:0000256" key="3">
    <source>
        <dbReference type="ARBA" id="ARBA00023239"/>
    </source>
</evidence>
<proteinExistence type="inferred from homology"/>
<dbReference type="GO" id="GO:0005737">
    <property type="term" value="C:cytoplasm"/>
    <property type="evidence" value="ECO:0007669"/>
    <property type="project" value="TreeGrafter"/>
</dbReference>
<dbReference type="InterPro" id="IPR050251">
    <property type="entry name" value="HpcH-HpaI_aldolase"/>
</dbReference>
<sequence>MYPNRLKEKLRSGETVLGTGLPAANPSVVAQVNNTSPDFIWIDTEHQPWGTESIETIPTMMRQAGVAPMIRVAWNDPGLIKKAYDVGAVAVMVPQVDTPEAAEKVVRYSKYPPEGQRGISPNWPLLAGEDFNHIIKTANEETVVIIQLESQQAYDNLDAIKKVEGIDVILVGPMDLSASVGTITEMGSKEVQNIMKDVPKCLEGSGIAAGTTLSDLAEIKEKLDWGYRFMNVGSPLIYGAEVLSGHFQTLRSI</sequence>
<dbReference type="EMBL" id="CP029803">
    <property type="protein sequence ID" value="AWT60529.1"/>
    <property type="molecule type" value="Genomic_DNA"/>
</dbReference>
<name>A0A2Z4ADY6_9BACT</name>
<gene>
    <name evidence="5" type="primary">garL_4</name>
    <name evidence="5" type="ORF">DF168_01743</name>
</gene>
<dbReference type="PANTHER" id="PTHR30502">
    <property type="entry name" value="2-KETO-3-DEOXY-L-RHAMNONATE ALDOLASE"/>
    <property type="match status" value="1"/>
</dbReference>
<dbReference type="InterPro" id="IPR005000">
    <property type="entry name" value="Aldolase/citrate-lyase_domain"/>
</dbReference>
<keyword evidence="3 5" id="KW-0456">Lyase</keyword>
<dbReference type="GO" id="GO:0046872">
    <property type="term" value="F:metal ion binding"/>
    <property type="evidence" value="ECO:0007669"/>
    <property type="project" value="UniProtKB-KW"/>
</dbReference>
<evidence type="ECO:0000313" key="5">
    <source>
        <dbReference type="EMBL" id="AWT60529.1"/>
    </source>
</evidence>
<protein>
    <submittedName>
        <fullName evidence="5">5-keto-4-deoxy-D-glucarate aldolase</fullName>
        <ecNumber evidence="5">4.1.2.20</ecNumber>
    </submittedName>
</protein>
<dbReference type="SUPFAM" id="SSF51621">
    <property type="entry name" value="Phosphoenolpyruvate/pyruvate domain"/>
    <property type="match status" value="1"/>
</dbReference>
<organism evidence="5 6">
    <name type="scientific">Candidatus Moanibacter tarae</name>
    <dbReference type="NCBI Taxonomy" id="2200854"/>
    <lineage>
        <taxon>Bacteria</taxon>
        <taxon>Pseudomonadati</taxon>
        <taxon>Verrucomicrobiota</taxon>
        <taxon>Opitutia</taxon>
        <taxon>Puniceicoccales</taxon>
        <taxon>Puniceicoccales incertae sedis</taxon>
        <taxon>Candidatus Moanibacter</taxon>
    </lineage>
</organism>
<dbReference type="Proteomes" id="UP000247465">
    <property type="component" value="Chromosome"/>
</dbReference>
<evidence type="ECO:0000256" key="1">
    <source>
        <dbReference type="ARBA" id="ARBA00005568"/>
    </source>
</evidence>
<dbReference type="GO" id="GO:0008672">
    <property type="term" value="F:2-dehydro-3-deoxyglucarate aldolase activity"/>
    <property type="evidence" value="ECO:0007669"/>
    <property type="project" value="UniProtKB-EC"/>
</dbReference>
<dbReference type="KEGG" id="mtar:DF168_01743"/>
<dbReference type="EC" id="4.1.2.20" evidence="5"/>
<comment type="similarity">
    <text evidence="1">Belongs to the HpcH/HpaI aldolase family.</text>
</comment>
<keyword evidence="2" id="KW-0479">Metal-binding</keyword>
<accession>A0A2Z4ADY6</accession>
<evidence type="ECO:0000256" key="2">
    <source>
        <dbReference type="ARBA" id="ARBA00022723"/>
    </source>
</evidence>
<feature type="domain" description="HpcH/HpaI aldolase/citrate lyase" evidence="4">
    <location>
        <begin position="21"/>
        <end position="234"/>
    </location>
</feature>
<dbReference type="InterPro" id="IPR015813">
    <property type="entry name" value="Pyrv/PenolPyrv_kinase-like_dom"/>
</dbReference>
<evidence type="ECO:0000313" key="6">
    <source>
        <dbReference type="Proteomes" id="UP000247465"/>
    </source>
</evidence>
<reference evidence="5 6" key="1">
    <citation type="submission" date="2018-06" db="EMBL/GenBank/DDBJ databases">
        <title>Draft Genome Sequence of a Novel Marine Bacterium Related to the Verrucomicrobia.</title>
        <authorList>
            <person name="Vosseberg J."/>
            <person name="Martijn J."/>
            <person name="Ettema T.J.G."/>
        </authorList>
    </citation>
    <scope>NUCLEOTIDE SEQUENCE [LARGE SCALE GENOMIC DNA]</scope>
    <source>
        <strain evidence="5">TARA_B100001123</strain>
    </source>
</reference>
<dbReference type="Pfam" id="PF03328">
    <property type="entry name" value="HpcH_HpaI"/>
    <property type="match status" value="1"/>
</dbReference>
<dbReference type="InterPro" id="IPR040442">
    <property type="entry name" value="Pyrv_kinase-like_dom_sf"/>
</dbReference>
<dbReference type="PANTHER" id="PTHR30502:SF0">
    <property type="entry name" value="PHOSPHOENOLPYRUVATE CARBOXYLASE FAMILY PROTEIN"/>
    <property type="match status" value="1"/>
</dbReference>
<dbReference type="Gene3D" id="3.20.20.60">
    <property type="entry name" value="Phosphoenolpyruvate-binding domains"/>
    <property type="match status" value="1"/>
</dbReference>
<evidence type="ECO:0000259" key="4">
    <source>
        <dbReference type="Pfam" id="PF03328"/>
    </source>
</evidence>
<dbReference type="AlphaFoldDB" id="A0A2Z4ADY6"/>